<keyword evidence="2" id="KW-0732">Signal</keyword>
<dbReference type="Proteomes" id="UP000092444">
    <property type="component" value="Unassembled WGS sequence"/>
</dbReference>
<dbReference type="EnsemblMetazoa" id="GMOY008374-RA">
    <property type="protein sequence ID" value="GMOY008374-PA"/>
    <property type="gene ID" value="GMOY008374"/>
</dbReference>
<feature type="compositionally biased region" description="Low complexity" evidence="1">
    <location>
        <begin position="66"/>
        <end position="79"/>
    </location>
</feature>
<feature type="region of interest" description="Disordered" evidence="1">
    <location>
        <begin position="66"/>
        <end position="100"/>
    </location>
</feature>
<feature type="signal peptide" evidence="2">
    <location>
        <begin position="1"/>
        <end position="22"/>
    </location>
</feature>
<dbReference type="AlphaFoldDB" id="A0A1B0G4X8"/>
<feature type="chain" id="PRO_5008407928" evidence="2">
    <location>
        <begin position="23"/>
        <end position="425"/>
    </location>
</feature>
<accession>A0A1B0G4X8</accession>
<evidence type="ECO:0000313" key="4">
    <source>
        <dbReference type="Proteomes" id="UP000092444"/>
    </source>
</evidence>
<dbReference type="STRING" id="37546.A0A1B0G4X8"/>
<sequence length="425" mass="46461">MALRYWQTLFSLVATMSIVCSAATSSRLIKHINVASYTQINQPTFSTLKQSMANRLPRHIVRDYQQEQQQQRSQQQYYDKQPDELLAPSPSTTIKRSYSTGGNGGSISAAAFNALSGLQHITSNGNVGHNYESTIKDSAFHPQYTEAKPIYEQHSDNSEYGNYGGGGVDSHALHSAIYNLQTAGTHNSDASSSGSDSSYIHPWSVSKLTASSVPSPPSASASAFHKLSSSSFNDKISEGNFLHHYDSSSGYNELSQQPHSYVSSVESHSGPSSSGGGGGDSYTSSSYEHDEHEQDNSNFAASLPASSHSHTDVINYVPYPVVKKLHVPVSEPIKIPVSHAVIIPVSKPVPIHVPVTQTIQVPVEKELKIPVERVIPYPVEKHVPVPVEKKVPYTVVKYMPIKVPQPFPVKVPVFKTILHKIKNSW</sequence>
<feature type="compositionally biased region" description="Low complexity" evidence="1">
    <location>
        <begin position="258"/>
        <end position="272"/>
    </location>
</feature>
<evidence type="ECO:0000256" key="1">
    <source>
        <dbReference type="SAM" id="MobiDB-lite"/>
    </source>
</evidence>
<organism evidence="3 4">
    <name type="scientific">Glossina morsitans morsitans</name>
    <name type="common">Savannah tsetse fly</name>
    <dbReference type="NCBI Taxonomy" id="37546"/>
    <lineage>
        <taxon>Eukaryota</taxon>
        <taxon>Metazoa</taxon>
        <taxon>Ecdysozoa</taxon>
        <taxon>Arthropoda</taxon>
        <taxon>Hexapoda</taxon>
        <taxon>Insecta</taxon>
        <taxon>Pterygota</taxon>
        <taxon>Neoptera</taxon>
        <taxon>Endopterygota</taxon>
        <taxon>Diptera</taxon>
        <taxon>Brachycera</taxon>
        <taxon>Muscomorpha</taxon>
        <taxon>Hippoboscoidea</taxon>
        <taxon>Glossinidae</taxon>
        <taxon>Glossina</taxon>
    </lineage>
</organism>
<reference evidence="3" key="1">
    <citation type="submission" date="2020-05" db="UniProtKB">
        <authorList>
            <consortium name="EnsemblMetazoa"/>
        </authorList>
    </citation>
    <scope>IDENTIFICATION</scope>
    <source>
        <strain evidence="3">Yale</strain>
    </source>
</reference>
<dbReference type="EMBL" id="CCAG010015372">
    <property type="status" value="NOT_ANNOTATED_CDS"/>
    <property type="molecule type" value="Genomic_DNA"/>
</dbReference>
<protein>
    <submittedName>
        <fullName evidence="3">Uncharacterized protein</fullName>
    </submittedName>
</protein>
<feature type="region of interest" description="Disordered" evidence="1">
    <location>
        <begin position="248"/>
        <end position="304"/>
    </location>
</feature>
<dbReference type="VEuPathDB" id="VectorBase:GMOY008374"/>
<feature type="compositionally biased region" description="Polar residues" evidence="1">
    <location>
        <begin position="89"/>
        <end position="100"/>
    </location>
</feature>
<name>A0A1B0G4X8_GLOMM</name>
<evidence type="ECO:0000256" key="2">
    <source>
        <dbReference type="SAM" id="SignalP"/>
    </source>
</evidence>
<proteinExistence type="predicted"/>
<evidence type="ECO:0000313" key="3">
    <source>
        <dbReference type="EnsemblMetazoa" id="GMOY008374-PA"/>
    </source>
</evidence>
<keyword evidence="4" id="KW-1185">Reference proteome</keyword>
<feature type="compositionally biased region" description="Polar residues" evidence="1">
    <location>
        <begin position="248"/>
        <end position="257"/>
    </location>
</feature>